<feature type="domain" description="Acyltransferase 3" evidence="11">
    <location>
        <begin position="13"/>
        <end position="345"/>
    </location>
</feature>
<evidence type="ECO:0000256" key="9">
    <source>
        <dbReference type="SAM" id="MobiDB-lite"/>
    </source>
</evidence>
<feature type="transmembrane region" description="Helical" evidence="10">
    <location>
        <begin position="381"/>
        <end position="400"/>
    </location>
</feature>
<dbReference type="PANTHER" id="PTHR23028:SF53">
    <property type="entry name" value="ACYL_TRANSF_3 DOMAIN-CONTAINING PROTEIN"/>
    <property type="match status" value="1"/>
</dbReference>
<dbReference type="PANTHER" id="PTHR23028">
    <property type="entry name" value="ACETYLTRANSFERASE"/>
    <property type="match status" value="1"/>
</dbReference>
<dbReference type="InterPro" id="IPR002656">
    <property type="entry name" value="Acyl_transf_3_dom"/>
</dbReference>
<keyword evidence="6 10" id="KW-1133">Transmembrane helix</keyword>
<keyword evidence="7 10" id="KW-0472">Membrane</keyword>
<dbReference type="InterPro" id="IPR036514">
    <property type="entry name" value="SGNH_hydro_sf"/>
</dbReference>
<reference evidence="12 13" key="1">
    <citation type="submission" date="2021-03" db="EMBL/GenBank/DDBJ databases">
        <title>Antimicrobial resistance genes in bacteria isolated from Japanese honey, and their potential for conferring macrolide and lincosamide resistance in the American foulbrood pathogen Paenibacillus larvae.</title>
        <authorList>
            <person name="Okamoto M."/>
            <person name="Kumagai M."/>
            <person name="Kanamori H."/>
            <person name="Takamatsu D."/>
        </authorList>
    </citation>
    <scope>NUCLEOTIDE SEQUENCE [LARGE SCALE GENOMIC DNA]</scope>
    <source>
        <strain evidence="12 13">J34TS1</strain>
    </source>
</reference>
<feature type="transmembrane region" description="Helical" evidence="10">
    <location>
        <begin position="37"/>
        <end position="59"/>
    </location>
</feature>
<evidence type="ECO:0000256" key="5">
    <source>
        <dbReference type="ARBA" id="ARBA00022692"/>
    </source>
</evidence>
<proteinExistence type="inferred from homology"/>
<sequence length="684" mass="74451">MSNQLHSNKRYMPGLDGLRTLAVFFVVLYHLNVNWAPGGLLGVSIFFVLSGYLITDLLTSEWSRTHTIDLKDFWIRRCRRLLPAMLVMMAAVVAWVTIFNPSLIPVLRGDVVSSLFYVNNWYLIFHQVSYFEKFGPVSPFGHMWSLAVEEQFYLLWPLLLLLGMRRLKKRGPVFLFIIGAAALSAFAMLLLYKPDSDPSRVYYGTDTRAFSLLIGAALSILWPSRKLSARVSVKTWLALDAIGIFGIAAVFMMVWQTNEYESFLYPGGFLLLSVLAAMIIASAAHPATLTGRLLGMKPLRWLGVRSYSIYMWHYPVIVLTTGSNSEPNVWRALIQSAVSIILASLSYKYIEEPIRGGLIGKSWNKLLKGHIRLSHIPLKRWITFASVLVMTVVSCAGFAMRTQVGASMLEHQTAPVTANPLSPGQTGSGSSGVTKAPVSGAVKAGDGGMSAGENEADPADSSSSDRGNSGSSANESMDAGQQQPQTDQQESTDKTEASKQTAKSTKPQETGDPQAAKDGKKSAPPAAKPGKGKSITIIGDSVILDAEPYLQNQMPGAVIDGKIGRQMAEAPDLIASLRAEGKLGSQLVIELGTNGPFSRKQLMSLLDSLQDVRRIVLVNARVPRGWESVVNSSIKKAAASYPNTTLLDWHAASNGKSYFEPDGVHLKPQGGEALADLIARELGF</sequence>
<dbReference type="GO" id="GO:0016747">
    <property type="term" value="F:acyltransferase activity, transferring groups other than amino-acyl groups"/>
    <property type="evidence" value="ECO:0007669"/>
    <property type="project" value="InterPro"/>
</dbReference>
<feature type="transmembrane region" description="Helical" evidence="10">
    <location>
        <begin position="80"/>
        <end position="98"/>
    </location>
</feature>
<dbReference type="AlphaFoldDB" id="A0A919Y6N4"/>
<feature type="transmembrane region" description="Helical" evidence="10">
    <location>
        <begin position="207"/>
        <end position="224"/>
    </location>
</feature>
<gene>
    <name evidence="12" type="primary">yrhL</name>
    <name evidence="12" type="ORF">J34TS1_04120</name>
</gene>
<keyword evidence="8" id="KW-0012">Acyltransferase</keyword>
<evidence type="ECO:0000256" key="7">
    <source>
        <dbReference type="ARBA" id="ARBA00023136"/>
    </source>
</evidence>
<feature type="transmembrane region" description="Helical" evidence="10">
    <location>
        <begin position="263"/>
        <end position="284"/>
    </location>
</feature>
<evidence type="ECO:0000313" key="12">
    <source>
        <dbReference type="EMBL" id="GIO45647.1"/>
    </source>
</evidence>
<dbReference type="RefSeq" id="WP_212976788.1">
    <property type="nucleotide sequence ID" value="NZ_AP025343.1"/>
</dbReference>
<feature type="region of interest" description="Disordered" evidence="9">
    <location>
        <begin position="416"/>
        <end position="533"/>
    </location>
</feature>
<evidence type="ECO:0000259" key="11">
    <source>
        <dbReference type="Pfam" id="PF01757"/>
    </source>
</evidence>
<dbReference type="Proteomes" id="UP000682811">
    <property type="component" value="Unassembled WGS sequence"/>
</dbReference>
<feature type="transmembrane region" description="Helical" evidence="10">
    <location>
        <begin position="236"/>
        <end position="257"/>
    </location>
</feature>
<name>A0A919Y6N4_9BACL</name>
<feature type="compositionally biased region" description="Polar residues" evidence="9">
    <location>
        <begin position="416"/>
        <end position="425"/>
    </location>
</feature>
<keyword evidence="5 10" id="KW-0812">Transmembrane</keyword>
<evidence type="ECO:0000256" key="1">
    <source>
        <dbReference type="ARBA" id="ARBA00004651"/>
    </source>
</evidence>
<accession>A0A919Y6N4</accession>
<evidence type="ECO:0000256" key="3">
    <source>
        <dbReference type="ARBA" id="ARBA00022475"/>
    </source>
</evidence>
<keyword evidence="4" id="KW-0808">Transferase</keyword>
<protein>
    <submittedName>
        <fullName evidence="12">Peptidoglycan O-acetyltransferase YrhL</fullName>
    </submittedName>
</protein>
<keyword evidence="3" id="KW-1003">Cell membrane</keyword>
<evidence type="ECO:0000256" key="4">
    <source>
        <dbReference type="ARBA" id="ARBA00022679"/>
    </source>
</evidence>
<organism evidence="12 13">
    <name type="scientific">Paenibacillus azoreducens</name>
    <dbReference type="NCBI Taxonomy" id="116718"/>
    <lineage>
        <taxon>Bacteria</taxon>
        <taxon>Bacillati</taxon>
        <taxon>Bacillota</taxon>
        <taxon>Bacilli</taxon>
        <taxon>Bacillales</taxon>
        <taxon>Paenibacillaceae</taxon>
        <taxon>Paenibacillus</taxon>
    </lineage>
</organism>
<evidence type="ECO:0000256" key="10">
    <source>
        <dbReference type="SAM" id="Phobius"/>
    </source>
</evidence>
<feature type="compositionally biased region" description="Low complexity" evidence="9">
    <location>
        <begin position="459"/>
        <end position="474"/>
    </location>
</feature>
<dbReference type="CDD" id="cd01840">
    <property type="entry name" value="SGNH_hydrolase_yrhL_like"/>
    <property type="match status" value="1"/>
</dbReference>
<comment type="similarity">
    <text evidence="2">Belongs to the acyltransferase 3 family.</text>
</comment>
<comment type="caution">
    <text evidence="12">The sequence shown here is derived from an EMBL/GenBank/DDBJ whole genome shotgun (WGS) entry which is preliminary data.</text>
</comment>
<dbReference type="SUPFAM" id="SSF52266">
    <property type="entry name" value="SGNH hydrolase"/>
    <property type="match status" value="1"/>
</dbReference>
<dbReference type="EMBL" id="BORT01000001">
    <property type="protein sequence ID" value="GIO45647.1"/>
    <property type="molecule type" value="Genomic_DNA"/>
</dbReference>
<feature type="compositionally biased region" description="Polar residues" evidence="9">
    <location>
        <begin position="498"/>
        <end position="508"/>
    </location>
</feature>
<dbReference type="GO" id="GO:0005886">
    <property type="term" value="C:plasma membrane"/>
    <property type="evidence" value="ECO:0007669"/>
    <property type="project" value="UniProtKB-SubCell"/>
</dbReference>
<dbReference type="GO" id="GO:0009103">
    <property type="term" value="P:lipopolysaccharide biosynthetic process"/>
    <property type="evidence" value="ECO:0007669"/>
    <property type="project" value="TreeGrafter"/>
</dbReference>
<dbReference type="InterPro" id="IPR050879">
    <property type="entry name" value="Acyltransferase_3"/>
</dbReference>
<evidence type="ECO:0000256" key="6">
    <source>
        <dbReference type="ARBA" id="ARBA00022989"/>
    </source>
</evidence>
<evidence type="ECO:0000313" key="13">
    <source>
        <dbReference type="Proteomes" id="UP000682811"/>
    </source>
</evidence>
<comment type="subcellular location">
    <subcellularLocation>
        <location evidence="1">Cell membrane</location>
        <topology evidence="1">Multi-pass membrane protein</topology>
    </subcellularLocation>
</comment>
<dbReference type="Gene3D" id="3.40.50.1110">
    <property type="entry name" value="SGNH hydrolase"/>
    <property type="match status" value="1"/>
</dbReference>
<feature type="compositionally biased region" description="Low complexity" evidence="9">
    <location>
        <begin position="522"/>
        <end position="533"/>
    </location>
</feature>
<keyword evidence="13" id="KW-1185">Reference proteome</keyword>
<evidence type="ECO:0000256" key="2">
    <source>
        <dbReference type="ARBA" id="ARBA00007400"/>
    </source>
</evidence>
<feature type="transmembrane region" description="Helical" evidence="10">
    <location>
        <begin position="173"/>
        <end position="192"/>
    </location>
</feature>
<evidence type="ECO:0000256" key="8">
    <source>
        <dbReference type="ARBA" id="ARBA00023315"/>
    </source>
</evidence>
<feature type="transmembrane region" description="Helical" evidence="10">
    <location>
        <begin position="143"/>
        <end position="161"/>
    </location>
</feature>
<dbReference type="Pfam" id="PF01757">
    <property type="entry name" value="Acyl_transf_3"/>
    <property type="match status" value="1"/>
</dbReference>